<dbReference type="Pfam" id="PF00078">
    <property type="entry name" value="RVT_1"/>
    <property type="match status" value="1"/>
</dbReference>
<accession>A0AAD8ZQB6</accession>
<dbReference type="EMBL" id="JAROKS010000005">
    <property type="protein sequence ID" value="KAK1803242.1"/>
    <property type="molecule type" value="Genomic_DNA"/>
</dbReference>
<dbReference type="PANTHER" id="PTHR47027:SF25">
    <property type="entry name" value="REVERSE TRANSCRIPTASE DOMAIN-CONTAINING PROTEIN"/>
    <property type="match status" value="1"/>
</dbReference>
<evidence type="ECO:0000313" key="3">
    <source>
        <dbReference type="Proteomes" id="UP001239994"/>
    </source>
</evidence>
<feature type="domain" description="Reverse transcriptase" evidence="1">
    <location>
        <begin position="486"/>
        <end position="621"/>
    </location>
</feature>
<dbReference type="Proteomes" id="UP001239994">
    <property type="component" value="Unassembled WGS sequence"/>
</dbReference>
<dbReference type="PANTHER" id="PTHR47027">
    <property type="entry name" value="REVERSE TRANSCRIPTASE DOMAIN-CONTAINING PROTEIN"/>
    <property type="match status" value="1"/>
</dbReference>
<dbReference type="InterPro" id="IPR036691">
    <property type="entry name" value="Endo/exonu/phosph_ase_sf"/>
</dbReference>
<dbReference type="CDD" id="cd09076">
    <property type="entry name" value="L1-EN"/>
    <property type="match status" value="1"/>
</dbReference>
<dbReference type="AlphaFoldDB" id="A0AAD8ZQB6"/>
<evidence type="ECO:0000259" key="1">
    <source>
        <dbReference type="Pfam" id="PF00078"/>
    </source>
</evidence>
<dbReference type="SUPFAM" id="SSF56219">
    <property type="entry name" value="DNase I-like"/>
    <property type="match status" value="1"/>
</dbReference>
<keyword evidence="3" id="KW-1185">Reference proteome</keyword>
<gene>
    <name evidence="2" type="ORF">P4O66_004005</name>
</gene>
<proteinExistence type="predicted"/>
<organism evidence="2 3">
    <name type="scientific">Electrophorus voltai</name>
    <dbReference type="NCBI Taxonomy" id="2609070"/>
    <lineage>
        <taxon>Eukaryota</taxon>
        <taxon>Metazoa</taxon>
        <taxon>Chordata</taxon>
        <taxon>Craniata</taxon>
        <taxon>Vertebrata</taxon>
        <taxon>Euteleostomi</taxon>
        <taxon>Actinopterygii</taxon>
        <taxon>Neopterygii</taxon>
        <taxon>Teleostei</taxon>
        <taxon>Ostariophysi</taxon>
        <taxon>Gymnotiformes</taxon>
        <taxon>Gymnotoidei</taxon>
        <taxon>Gymnotidae</taxon>
        <taxon>Electrophorus</taxon>
    </lineage>
</organism>
<evidence type="ECO:0000313" key="2">
    <source>
        <dbReference type="EMBL" id="KAK1803242.1"/>
    </source>
</evidence>
<dbReference type="InterPro" id="IPR043502">
    <property type="entry name" value="DNA/RNA_pol_sf"/>
</dbReference>
<name>A0AAD8ZQB6_9TELE</name>
<dbReference type="SUPFAM" id="SSF56672">
    <property type="entry name" value="DNA/RNA polymerases"/>
    <property type="match status" value="1"/>
</dbReference>
<dbReference type="InterPro" id="IPR000477">
    <property type="entry name" value="RT_dom"/>
</dbReference>
<comment type="caution">
    <text evidence="2">The sequence shown here is derived from an EMBL/GenBank/DDBJ whole genome shotgun (WGS) entry which is preliminary data.</text>
</comment>
<reference evidence="2" key="1">
    <citation type="submission" date="2023-03" db="EMBL/GenBank/DDBJ databases">
        <title>Electrophorus voltai genome.</title>
        <authorList>
            <person name="Bian C."/>
        </authorList>
    </citation>
    <scope>NUCLEOTIDE SEQUENCE</scope>
    <source>
        <strain evidence="2">CB-2022</strain>
        <tissue evidence="2">Muscle</tissue>
    </source>
</reference>
<sequence>MQTGIFDAKMISKLGTWNVRTLCEGGKLSQLLHEFDNYNLDILGVSEMCWTGSGKIVSDGKSVLCSGYEEHHIHGVRLLFSKKASCALLGWKPVNDHIITVRFQSRHAKTSIIQVYAPTEDSDDDQKDTFYGLLQDTIDEISTHEVKLFIGDFTAQITDDRRGLENVIGPHSLGRQTNDNALLDVRAYRGADVGSYHYLIRSSIRLRLKQREQKQRQRPYAVEKLKEPAAVQQFQLELRNWFELLQDAGDIDEYWMAFKQAVKETVKEIVGRRRGTQKERWIRDPTWSLIDERKIAKCRREQAKADPDKETTAEQYRQLDRAVKRSCKSDKKAWLECKGAKAHEAASKDDNKILYHIVRELTGAWSNSSAPIKNKDGVFLLTREEQDARWVEHFKETLNQPTPANTYDFGATPPPPDLLVNLDLITIKETKVAIRTLKANKAPGLDEIAPEMLKHGGDAIVNTFTVLLNKCWQDQSVPSDWRKGNLYISSSCCVRTDDGYTDFFNIETGVKQGCILSPILFLLAVDYVMKKAMMSPVTGIPWTNGCHLTDLDFADDIALLANTKPALQSMTTCLEAEVEKVGLRINTDKTKVMRVNRQTKGQITIGQQTVEDIDEFTYLGSIVSNNDDGSEADIRCRIGKAAGVFQRLRRIWSSTTINTGIKMGLYSTIVIPTTIYASETWRNTKRIAQKLNVFHQRCVRRILGISYTDRITNEEVLQWSGLRKLEEIVTERRMRLAGHLLRLPDKRISKAAVHWTPTGGKRKQG</sequence>
<protein>
    <recommendedName>
        <fullName evidence="1">Reverse transcriptase domain-containing protein</fullName>
    </recommendedName>
</protein>
<dbReference type="Gene3D" id="3.60.10.10">
    <property type="entry name" value="Endonuclease/exonuclease/phosphatase"/>
    <property type="match status" value="1"/>
</dbReference>